<dbReference type="EMBL" id="CAICTM010000553">
    <property type="protein sequence ID" value="CAB9512765.1"/>
    <property type="molecule type" value="Genomic_DNA"/>
</dbReference>
<reference evidence="1" key="1">
    <citation type="submission" date="2020-06" db="EMBL/GenBank/DDBJ databases">
        <authorList>
            <consortium name="Plant Systems Biology data submission"/>
        </authorList>
    </citation>
    <scope>NUCLEOTIDE SEQUENCE</scope>
    <source>
        <strain evidence="1">D6</strain>
    </source>
</reference>
<dbReference type="AlphaFoldDB" id="A0A9N8E628"/>
<evidence type="ECO:0000313" key="2">
    <source>
        <dbReference type="Proteomes" id="UP001153069"/>
    </source>
</evidence>
<protein>
    <submittedName>
        <fullName evidence="1">Uncharacterized protein</fullName>
    </submittedName>
</protein>
<organism evidence="1 2">
    <name type="scientific">Seminavis robusta</name>
    <dbReference type="NCBI Taxonomy" id="568900"/>
    <lineage>
        <taxon>Eukaryota</taxon>
        <taxon>Sar</taxon>
        <taxon>Stramenopiles</taxon>
        <taxon>Ochrophyta</taxon>
        <taxon>Bacillariophyta</taxon>
        <taxon>Bacillariophyceae</taxon>
        <taxon>Bacillariophycidae</taxon>
        <taxon>Naviculales</taxon>
        <taxon>Naviculaceae</taxon>
        <taxon>Seminavis</taxon>
    </lineage>
</organism>
<keyword evidence="2" id="KW-1185">Reference proteome</keyword>
<comment type="caution">
    <text evidence="1">The sequence shown here is derived from an EMBL/GenBank/DDBJ whole genome shotgun (WGS) entry which is preliminary data.</text>
</comment>
<gene>
    <name evidence="1" type="ORF">SEMRO_554_G165440.1</name>
</gene>
<sequence length="118" mass="13149">MLGVMLKDGCVDGGNDLELVVKNRRIEETLGLMDDGAWEGFMDKRASQKLLGLGWIIERELEAQTGKLMVLLSLEMEPLMGIGDAGCDAQRWLCGWANDSGVGVKTQKDLKRHWGSWR</sequence>
<evidence type="ECO:0000313" key="1">
    <source>
        <dbReference type="EMBL" id="CAB9512765.1"/>
    </source>
</evidence>
<name>A0A9N8E628_9STRA</name>
<proteinExistence type="predicted"/>
<accession>A0A9N8E628</accession>
<dbReference type="Proteomes" id="UP001153069">
    <property type="component" value="Unassembled WGS sequence"/>
</dbReference>